<dbReference type="OMA" id="FYGEWRE"/>
<reference evidence="3" key="1">
    <citation type="journal article" date="2011" name="Genome Res.">
        <title>Phylogeny-wide analysis of social amoeba genomes highlights ancient origins for complex intercellular communication.</title>
        <authorList>
            <person name="Heidel A.J."/>
            <person name="Lawal H.M."/>
            <person name="Felder M."/>
            <person name="Schilde C."/>
            <person name="Helps N.R."/>
            <person name="Tunggal B."/>
            <person name="Rivero F."/>
            <person name="John U."/>
            <person name="Schleicher M."/>
            <person name="Eichinger L."/>
            <person name="Platzer M."/>
            <person name="Noegel A.A."/>
            <person name="Schaap P."/>
            <person name="Gloeckner G."/>
        </authorList>
    </citation>
    <scope>NUCLEOTIDE SEQUENCE [LARGE SCALE GENOMIC DNA]</scope>
    <source>
        <strain evidence="3">SH3</strain>
    </source>
</reference>
<dbReference type="Proteomes" id="UP000007797">
    <property type="component" value="Unassembled WGS sequence"/>
</dbReference>
<sequence>MVVMSLETDEIAAMVRKSGTKSMVFAYDGTRRSHLIQEVSKTEGPDSEKLSIDWNDYSKNAFKKMLEISVLMFAHGLQEITYPMWFPTLGKRGKEYTPKFISYMWGLNTLYSDPYLREKYEADGIRIIFYGEWRELCRLGEDPELERLLEKIQEDSKHRTKNVLLFGTNISSPATVMANLAIDHYKKYNKTPTREEMIMDYYGYPLSDVDMYVGFDRFVTDGRPPIISENGNENLYFTVSPHSFFNISVLRSILFDHLFNRTVANTKEYDLTRLDIKSMHSFYSKNEKTALGVGNIQLKGNFCNSNNSNNSNNSDNSNQNHSINNNKCTFKLNSSNNNHHSPNQLTINIPVFIVASF</sequence>
<protein>
    <submittedName>
        <fullName evidence="2">Uncharacterized protein</fullName>
    </submittedName>
</protein>
<dbReference type="AlphaFoldDB" id="F4Q160"/>
<gene>
    <name evidence="2" type="ORF">DFA_04055</name>
</gene>
<feature type="compositionally biased region" description="Low complexity" evidence="1">
    <location>
        <begin position="304"/>
        <end position="326"/>
    </location>
</feature>
<dbReference type="Gene3D" id="3.40.1180.10">
    <property type="entry name" value="Decaprenyl diphosphate synthase-like"/>
    <property type="match status" value="1"/>
</dbReference>
<evidence type="ECO:0000313" key="3">
    <source>
        <dbReference type="Proteomes" id="UP000007797"/>
    </source>
</evidence>
<evidence type="ECO:0000313" key="2">
    <source>
        <dbReference type="EMBL" id="EGG18561.1"/>
    </source>
</evidence>
<dbReference type="GO" id="GO:0016765">
    <property type="term" value="F:transferase activity, transferring alkyl or aryl (other than methyl) groups"/>
    <property type="evidence" value="ECO:0007669"/>
    <property type="project" value="InterPro"/>
</dbReference>
<name>F4Q160_CACFS</name>
<evidence type="ECO:0000256" key="1">
    <source>
        <dbReference type="SAM" id="MobiDB-lite"/>
    </source>
</evidence>
<keyword evidence="3" id="KW-1185">Reference proteome</keyword>
<proteinExistence type="predicted"/>
<dbReference type="GeneID" id="14870514"/>
<accession>F4Q160</accession>
<dbReference type="OrthoDB" id="16817at2759"/>
<dbReference type="KEGG" id="dfa:DFA_04055"/>
<feature type="region of interest" description="Disordered" evidence="1">
    <location>
        <begin position="304"/>
        <end position="335"/>
    </location>
</feature>
<organism evidence="2 3">
    <name type="scientific">Cavenderia fasciculata</name>
    <name type="common">Slime mold</name>
    <name type="synonym">Dictyostelium fasciculatum</name>
    <dbReference type="NCBI Taxonomy" id="261658"/>
    <lineage>
        <taxon>Eukaryota</taxon>
        <taxon>Amoebozoa</taxon>
        <taxon>Evosea</taxon>
        <taxon>Eumycetozoa</taxon>
        <taxon>Dictyostelia</taxon>
        <taxon>Acytosteliales</taxon>
        <taxon>Cavenderiaceae</taxon>
        <taxon>Cavenderia</taxon>
    </lineage>
</organism>
<dbReference type="RefSeq" id="XP_004366465.1">
    <property type="nucleotide sequence ID" value="XM_004366408.1"/>
</dbReference>
<dbReference type="InterPro" id="IPR036424">
    <property type="entry name" value="UPP_synth-like_sf"/>
</dbReference>
<dbReference type="EMBL" id="GL883018">
    <property type="protein sequence ID" value="EGG18561.1"/>
    <property type="molecule type" value="Genomic_DNA"/>
</dbReference>